<protein>
    <recommendedName>
        <fullName evidence="3">Nucleotidyl transferase AbiEii/AbiGii toxin family protein</fullName>
    </recommendedName>
</protein>
<reference evidence="1 2" key="1">
    <citation type="journal article" date="2015" name="Nature">
        <title>rRNA introns, odd ribosomes, and small enigmatic genomes across a large radiation of phyla.</title>
        <authorList>
            <person name="Brown C.T."/>
            <person name="Hug L.A."/>
            <person name="Thomas B.C."/>
            <person name="Sharon I."/>
            <person name="Castelle C.J."/>
            <person name="Singh A."/>
            <person name="Wilkins M.J."/>
            <person name="Williams K.H."/>
            <person name="Banfield J.F."/>
        </authorList>
    </citation>
    <scope>NUCLEOTIDE SEQUENCE [LARGE SCALE GENOMIC DNA]</scope>
</reference>
<dbReference type="InterPro" id="IPR014942">
    <property type="entry name" value="AbiEii"/>
</dbReference>
<comment type="caution">
    <text evidence="1">The sequence shown here is derived from an EMBL/GenBank/DDBJ whole genome shotgun (WGS) entry which is preliminary data.</text>
</comment>
<sequence length="211" mass="24597">MDLHWNILNDKRQTILPLLKKFSFDGFYLAGGTGLALQLGHRDSIDFDFFKEGDFDTTFLIEKISTIFISHKLTITQQEKNTVSCLVDNSIQLSFFGYRHSLLQPLIKTEHFDIASIVDIGCMKLSAITSRYVEKDYIDLYFILQNVSLSDLLENFIKKYPNFDKTLILKSLVYFDDVLKEPILFKENHNVSFETIKVFLQKAVKEYLDIR</sequence>
<dbReference type="Pfam" id="PF08843">
    <property type="entry name" value="AbiEii"/>
    <property type="match status" value="1"/>
</dbReference>
<evidence type="ECO:0008006" key="3">
    <source>
        <dbReference type="Google" id="ProtNLM"/>
    </source>
</evidence>
<gene>
    <name evidence="1" type="ORF">US05_C0007G0004</name>
</gene>
<evidence type="ECO:0000313" key="1">
    <source>
        <dbReference type="EMBL" id="KKP98139.1"/>
    </source>
</evidence>
<name>A0A0G0DUD5_9BACT</name>
<accession>A0A0G0DUD5</accession>
<proteinExistence type="predicted"/>
<dbReference type="EMBL" id="LBRM01000007">
    <property type="protein sequence ID" value="KKP98139.1"/>
    <property type="molecule type" value="Genomic_DNA"/>
</dbReference>
<organism evidence="1 2">
    <name type="scientific">Candidatus Nomurabacteria bacterium GW2011_GWA1_36_15</name>
    <dbReference type="NCBI Taxonomy" id="1618728"/>
    <lineage>
        <taxon>Bacteria</taxon>
        <taxon>Candidatus Nomuraibacteriota</taxon>
    </lineage>
</organism>
<evidence type="ECO:0000313" key="2">
    <source>
        <dbReference type="Proteomes" id="UP000034606"/>
    </source>
</evidence>
<dbReference type="AlphaFoldDB" id="A0A0G0DUD5"/>
<dbReference type="Proteomes" id="UP000034606">
    <property type="component" value="Unassembled WGS sequence"/>
</dbReference>
<dbReference type="PATRIC" id="fig|1618728.3.peg.265"/>